<sequence>MYEFLLAEKHFFALRKYCNFLRALPATLDQLKHHSDTLQHQGHRLTTPPDIQRLKVLASFSAGYLERLESNISAFAKVCNEHLDHVSTFTAECRKLANETPRNGRGVRISSVDFKRFKLAGSQWWIWFPPKDVRGLTDELYFRLRRASSALIDFKAVPNELNWDIYNVFERFFRSLTLKPCECHSDYSRLESWYVSSGSSLPGMTNSSVPGGSPQARQARANEHLRELFAIKTDACSAIHNLNAFLFAMSYFLKSAENELLAVKGTMKLSQLNCALANSQQALNEVRTMVARMLQWYRA</sequence>
<dbReference type="Proteomes" id="UP000326953">
    <property type="component" value="Unassembled WGS sequence"/>
</dbReference>
<dbReference type="OrthoDB" id="7011225at2"/>
<name>A0A5E6WY06_PSEFL</name>
<proteinExistence type="predicted"/>
<accession>A0A5E6WY06</accession>
<organism evidence="1 2">
    <name type="scientific">Pseudomonas fluorescens</name>
    <dbReference type="NCBI Taxonomy" id="294"/>
    <lineage>
        <taxon>Bacteria</taxon>
        <taxon>Pseudomonadati</taxon>
        <taxon>Pseudomonadota</taxon>
        <taxon>Gammaproteobacteria</taxon>
        <taxon>Pseudomonadales</taxon>
        <taxon>Pseudomonadaceae</taxon>
        <taxon>Pseudomonas</taxon>
    </lineage>
</organism>
<reference evidence="1 2" key="1">
    <citation type="submission" date="2019-09" db="EMBL/GenBank/DDBJ databases">
        <authorList>
            <person name="Chandra G."/>
            <person name="Truman W A."/>
        </authorList>
    </citation>
    <scope>NUCLEOTIDE SEQUENCE [LARGE SCALE GENOMIC DNA]</scope>
    <source>
        <strain evidence="1">PS662</strain>
    </source>
</reference>
<evidence type="ECO:0000313" key="1">
    <source>
        <dbReference type="EMBL" id="VVN33596.1"/>
    </source>
</evidence>
<dbReference type="EMBL" id="CABVHK010000020">
    <property type="protein sequence ID" value="VVN33596.1"/>
    <property type="molecule type" value="Genomic_DNA"/>
</dbReference>
<evidence type="ECO:0000313" key="2">
    <source>
        <dbReference type="Proteomes" id="UP000326953"/>
    </source>
</evidence>
<dbReference type="RefSeq" id="WP_150713305.1">
    <property type="nucleotide sequence ID" value="NZ_CABVHK010000020.1"/>
</dbReference>
<dbReference type="AlphaFoldDB" id="A0A5E6WY06"/>
<protein>
    <submittedName>
        <fullName evidence="1">Uncharacterized protein</fullName>
    </submittedName>
</protein>
<gene>
    <name evidence="1" type="ORF">PS662_05018</name>
</gene>